<protein>
    <submittedName>
        <fullName evidence="1">Uncharacterized protein</fullName>
    </submittedName>
</protein>
<dbReference type="EMBL" id="JYDL01000115">
    <property type="protein sequence ID" value="KRX16085.1"/>
    <property type="molecule type" value="Genomic_DNA"/>
</dbReference>
<reference evidence="1 2" key="1">
    <citation type="submission" date="2015-01" db="EMBL/GenBank/DDBJ databases">
        <title>Evolution of Trichinella species and genotypes.</title>
        <authorList>
            <person name="Korhonen P.K."/>
            <person name="Edoardo P."/>
            <person name="Giuseppe L.R."/>
            <person name="Gasser R.B."/>
        </authorList>
    </citation>
    <scope>NUCLEOTIDE SEQUENCE [LARGE SCALE GENOMIC DNA]</scope>
    <source>
        <strain evidence="1">ISS37</strain>
    </source>
</reference>
<evidence type="ECO:0000313" key="1">
    <source>
        <dbReference type="EMBL" id="KRX16085.1"/>
    </source>
</evidence>
<proteinExistence type="predicted"/>
<dbReference type="AlphaFoldDB" id="A0A0V0RPA6"/>
<accession>A0A0V0RPA6</accession>
<organism evidence="1 2">
    <name type="scientific">Trichinella nelsoni</name>
    <dbReference type="NCBI Taxonomy" id="6336"/>
    <lineage>
        <taxon>Eukaryota</taxon>
        <taxon>Metazoa</taxon>
        <taxon>Ecdysozoa</taxon>
        <taxon>Nematoda</taxon>
        <taxon>Enoplea</taxon>
        <taxon>Dorylaimia</taxon>
        <taxon>Trichinellida</taxon>
        <taxon>Trichinellidae</taxon>
        <taxon>Trichinella</taxon>
    </lineage>
</organism>
<evidence type="ECO:0000313" key="2">
    <source>
        <dbReference type="Proteomes" id="UP000054630"/>
    </source>
</evidence>
<sequence length="55" mass="6254">LSNCTFQLLTVYYGQQPPKNTLLVGKHFLLMSRAGVSFILYSYKPTVCLQPDVYP</sequence>
<gene>
    <name evidence="1" type="ORF">T07_2444</name>
</gene>
<dbReference type="Proteomes" id="UP000054630">
    <property type="component" value="Unassembled WGS sequence"/>
</dbReference>
<keyword evidence="2" id="KW-1185">Reference proteome</keyword>
<feature type="non-terminal residue" evidence="1">
    <location>
        <position position="1"/>
    </location>
</feature>
<name>A0A0V0RPA6_9BILA</name>
<comment type="caution">
    <text evidence="1">The sequence shown here is derived from an EMBL/GenBank/DDBJ whole genome shotgun (WGS) entry which is preliminary data.</text>
</comment>